<organism evidence="1 2">
    <name type="scientific">Phlebiopsis gigantea (strain 11061_1 CR5-6)</name>
    <name type="common">White-rot fungus</name>
    <name type="synonym">Peniophora gigantea</name>
    <dbReference type="NCBI Taxonomy" id="745531"/>
    <lineage>
        <taxon>Eukaryota</taxon>
        <taxon>Fungi</taxon>
        <taxon>Dikarya</taxon>
        <taxon>Basidiomycota</taxon>
        <taxon>Agaricomycotina</taxon>
        <taxon>Agaricomycetes</taxon>
        <taxon>Polyporales</taxon>
        <taxon>Phanerochaetaceae</taxon>
        <taxon>Phlebiopsis</taxon>
    </lineage>
</organism>
<feature type="non-terminal residue" evidence="1">
    <location>
        <position position="1"/>
    </location>
</feature>
<sequence>PSQVGTGCLTCLHLCSHLHFLLDDFHASSHSIPTQIIHSINISLLNMRSSTIVALAAIAAAAPSLAAPVQYARDSSSAQAPSGSESDALSLGTVSTIASVAAPVVSGIIDHFKNNGNSNQRREAMEIEALLARSCGLPCNPKFVFPVRDSEDADGSGALSFSTIKDAASIGGSVISAVHNLFGGSNQQTQREVMELLARDGGDQSDALSLGVVKDVASIGSSVVSAVHSLFSGNNSQKKRELIEILARDDGDQSDALSLGTVKDVASIGSSVISAVHDLFSGSNQQKQRDVIELLARDGGDQSDALSLGVVKDVASIGSSVVSAVHDLFSGNNQQKKRELIEIFARGSGDQSDALSLGVVKDVASIGSSVVSAVHSLFGGNNQQRRTNIESMMWHKRMAARGDNSDESDAISLKTIGSIASFAAPVIGGIVDHFTNNGQQQSREFFDFEARDDESDAISLKTIGSIASFAAPVVGGIIDHFTNNGQQQSRELFERELYDLLARDGGDESDAISLKTIGSIASFAAPVRPAAVSGVVGRRVCCAQLE</sequence>
<dbReference type="HOGENOM" id="CLU_499300_0_0_1"/>
<dbReference type="OrthoDB" id="2803342at2759"/>
<dbReference type="AlphaFoldDB" id="A0A0C3PH51"/>
<proteinExistence type="predicted"/>
<keyword evidence="2" id="KW-1185">Reference proteome</keyword>
<accession>A0A0C3PH51</accession>
<gene>
    <name evidence="1" type="ORF">PHLGIDRAFT_491243</name>
</gene>
<protein>
    <submittedName>
        <fullName evidence="1">Uncharacterized protein</fullName>
    </submittedName>
</protein>
<evidence type="ECO:0000313" key="1">
    <source>
        <dbReference type="EMBL" id="KIP05173.1"/>
    </source>
</evidence>
<dbReference type="Proteomes" id="UP000053257">
    <property type="component" value="Unassembled WGS sequence"/>
</dbReference>
<evidence type="ECO:0000313" key="2">
    <source>
        <dbReference type="Proteomes" id="UP000053257"/>
    </source>
</evidence>
<reference evidence="1 2" key="1">
    <citation type="journal article" date="2014" name="PLoS Genet.">
        <title>Analysis of the Phlebiopsis gigantea genome, transcriptome and secretome provides insight into its pioneer colonization strategies of wood.</title>
        <authorList>
            <person name="Hori C."/>
            <person name="Ishida T."/>
            <person name="Igarashi K."/>
            <person name="Samejima M."/>
            <person name="Suzuki H."/>
            <person name="Master E."/>
            <person name="Ferreira P."/>
            <person name="Ruiz-Duenas F.J."/>
            <person name="Held B."/>
            <person name="Canessa P."/>
            <person name="Larrondo L.F."/>
            <person name="Schmoll M."/>
            <person name="Druzhinina I.S."/>
            <person name="Kubicek C.P."/>
            <person name="Gaskell J.A."/>
            <person name="Kersten P."/>
            <person name="St John F."/>
            <person name="Glasner J."/>
            <person name="Sabat G."/>
            <person name="Splinter BonDurant S."/>
            <person name="Syed K."/>
            <person name="Yadav J."/>
            <person name="Mgbeahuruike A.C."/>
            <person name="Kovalchuk A."/>
            <person name="Asiegbu F.O."/>
            <person name="Lackner G."/>
            <person name="Hoffmeister D."/>
            <person name="Rencoret J."/>
            <person name="Gutierrez A."/>
            <person name="Sun H."/>
            <person name="Lindquist E."/>
            <person name="Barry K."/>
            <person name="Riley R."/>
            <person name="Grigoriev I.V."/>
            <person name="Henrissat B."/>
            <person name="Kues U."/>
            <person name="Berka R.M."/>
            <person name="Martinez A.T."/>
            <person name="Covert S.F."/>
            <person name="Blanchette R.A."/>
            <person name="Cullen D."/>
        </authorList>
    </citation>
    <scope>NUCLEOTIDE SEQUENCE [LARGE SCALE GENOMIC DNA]</scope>
    <source>
        <strain evidence="1 2">11061_1 CR5-6</strain>
    </source>
</reference>
<name>A0A0C3PH51_PHLG1</name>
<dbReference type="EMBL" id="KN840551">
    <property type="protein sequence ID" value="KIP05173.1"/>
    <property type="molecule type" value="Genomic_DNA"/>
</dbReference>